<dbReference type="PROSITE" id="PS51257">
    <property type="entry name" value="PROKAR_LIPOPROTEIN"/>
    <property type="match status" value="1"/>
</dbReference>
<dbReference type="InterPro" id="IPR007446">
    <property type="entry name" value="PilP"/>
</dbReference>
<gene>
    <name evidence="2" type="ORF">H8L32_24725</name>
</gene>
<feature type="chain" id="PRO_5046895460" evidence="1">
    <location>
        <begin position="22"/>
        <end position="178"/>
    </location>
</feature>
<sequence length="178" mass="19955">MKTVYRLPLLLVMLASLSACGDSEETEIRAWMEAERKEIKVVTPKLSEPKVYVPFSYEGKSSIDPFDPAKLLVVLARLKAESSNGLKPDMERRREALEAFPMDSLKMVGTIEKNKVVYALIQADKTVYQVKAGGYVGQNFGKITSIDDDAINIKEIVQDAAGDWVEREAKLELQETKK</sequence>
<evidence type="ECO:0000313" key="2">
    <source>
        <dbReference type="EMBL" id="MBC3920693.1"/>
    </source>
</evidence>
<keyword evidence="1" id="KW-0732">Signal</keyword>
<dbReference type="Pfam" id="PF04351">
    <property type="entry name" value="PilP"/>
    <property type="match status" value="1"/>
</dbReference>
<feature type="signal peptide" evidence="1">
    <location>
        <begin position="1"/>
        <end position="21"/>
    </location>
</feature>
<dbReference type="PIRSF" id="PIRSF016481">
    <property type="entry name" value="Pilus_assembly_PilP"/>
    <property type="match status" value="1"/>
</dbReference>
<organism evidence="2 3">
    <name type="scientific">Undibacterium hunanense</name>
    <dbReference type="NCBI Taxonomy" id="2762292"/>
    <lineage>
        <taxon>Bacteria</taxon>
        <taxon>Pseudomonadati</taxon>
        <taxon>Pseudomonadota</taxon>
        <taxon>Betaproteobacteria</taxon>
        <taxon>Burkholderiales</taxon>
        <taxon>Oxalobacteraceae</taxon>
        <taxon>Undibacterium</taxon>
    </lineage>
</organism>
<evidence type="ECO:0000313" key="3">
    <source>
        <dbReference type="Proteomes" id="UP000650424"/>
    </source>
</evidence>
<dbReference type="Gene3D" id="2.30.30.830">
    <property type="match status" value="1"/>
</dbReference>
<comment type="caution">
    <text evidence="2">The sequence shown here is derived from an EMBL/GenBank/DDBJ whole genome shotgun (WGS) entry which is preliminary data.</text>
</comment>
<keyword evidence="3" id="KW-1185">Reference proteome</keyword>
<accession>A0ABR6ZYI3</accession>
<reference evidence="2 3" key="1">
    <citation type="submission" date="2020-08" db="EMBL/GenBank/DDBJ databases">
        <title>Novel species isolated from subtropical streams in China.</title>
        <authorList>
            <person name="Lu H."/>
        </authorList>
    </citation>
    <scope>NUCLEOTIDE SEQUENCE [LARGE SCALE GENOMIC DNA]</scope>
    <source>
        <strain evidence="2 3">CY18W</strain>
    </source>
</reference>
<dbReference type="EMBL" id="JACOGF010000018">
    <property type="protein sequence ID" value="MBC3920693.1"/>
    <property type="molecule type" value="Genomic_DNA"/>
</dbReference>
<proteinExistence type="predicted"/>
<evidence type="ECO:0000256" key="1">
    <source>
        <dbReference type="SAM" id="SignalP"/>
    </source>
</evidence>
<dbReference type="RefSeq" id="WP_186950454.1">
    <property type="nucleotide sequence ID" value="NZ_JACOGF010000018.1"/>
</dbReference>
<protein>
    <submittedName>
        <fullName evidence="2">Pilus assembly protein PilP</fullName>
    </submittedName>
</protein>
<name>A0ABR6ZYI3_9BURK</name>
<dbReference type="Proteomes" id="UP000650424">
    <property type="component" value="Unassembled WGS sequence"/>
</dbReference>